<dbReference type="InterPro" id="IPR051412">
    <property type="entry name" value="Formin_Homology_Diaphanous_sf"/>
</dbReference>
<keyword evidence="3" id="KW-1185">Reference proteome</keyword>
<reference evidence="2 3" key="1">
    <citation type="journal article" date="2015" name="Genome Biol. Evol.">
        <title>Comparative Genomics of a Bacterivorous Green Alga Reveals Evolutionary Causalities and Consequences of Phago-Mixotrophic Mode of Nutrition.</title>
        <authorList>
            <person name="Burns J.A."/>
            <person name="Paasch A."/>
            <person name="Narechania A."/>
            <person name="Kim E."/>
        </authorList>
    </citation>
    <scope>NUCLEOTIDE SEQUENCE [LARGE SCALE GENOMIC DNA]</scope>
    <source>
        <strain evidence="2 3">PLY_AMNH</strain>
    </source>
</reference>
<proteinExistence type="predicted"/>
<comment type="caution">
    <text evidence="2">The sequence shown here is derived from an EMBL/GenBank/DDBJ whole genome shotgun (WGS) entry which is preliminary data.</text>
</comment>
<dbReference type="PANTHER" id="PTHR45691">
    <property type="entry name" value="PROTEIN DIAPHANOUS"/>
    <property type="match status" value="1"/>
</dbReference>
<dbReference type="AlphaFoldDB" id="A0AAE0BKX2"/>
<organism evidence="2 3">
    <name type="scientific">Cymbomonas tetramitiformis</name>
    <dbReference type="NCBI Taxonomy" id="36881"/>
    <lineage>
        <taxon>Eukaryota</taxon>
        <taxon>Viridiplantae</taxon>
        <taxon>Chlorophyta</taxon>
        <taxon>Pyramimonadophyceae</taxon>
        <taxon>Pyramimonadales</taxon>
        <taxon>Pyramimonadaceae</taxon>
        <taxon>Cymbomonas</taxon>
    </lineage>
</organism>
<dbReference type="PANTHER" id="PTHR45691:SF6">
    <property type="entry name" value="PROTEIN DIAPHANOUS"/>
    <property type="match status" value="1"/>
</dbReference>
<evidence type="ECO:0000313" key="2">
    <source>
        <dbReference type="EMBL" id="KAK3238426.1"/>
    </source>
</evidence>
<evidence type="ECO:0000256" key="1">
    <source>
        <dbReference type="SAM" id="MobiDB-lite"/>
    </source>
</evidence>
<sequence>MIVLLIDCFSTGQNTAPSDRLAPAPSEPMLPVISQLAACARREQIPQLDVVEVEVQPQPPLVLLLIIRISALRDVLVSTIEISTTSGPSEITWAFDGASVCGSSGCTFDLCRWSIGTYEFEVDSVTSVTSFSALDLLALNVTSFSTAFSSQMAASAGVGTSDVEVASIASGSVIATCAVYFPSSATSTAYSFATTLSSNPEAVFTVFGSAYGDIAVTGISIATVARTYSPPPPPIPPPLPPPPPPPPHPPPPPPPLPPPYPTPPIISFSKGSVVSIYNTGDPVTTCFTAEAPNNIDFVDVTATSAVLNLTWTFDRAQMCDDEGETCLATLCGFVPATYTLQALLFCLHYPPSPGDSDILR</sequence>
<dbReference type="GO" id="GO:0030041">
    <property type="term" value="P:actin filament polymerization"/>
    <property type="evidence" value="ECO:0007669"/>
    <property type="project" value="TreeGrafter"/>
</dbReference>
<evidence type="ECO:0000313" key="3">
    <source>
        <dbReference type="Proteomes" id="UP001190700"/>
    </source>
</evidence>
<dbReference type="GO" id="GO:0005884">
    <property type="term" value="C:actin filament"/>
    <property type="evidence" value="ECO:0007669"/>
    <property type="project" value="TreeGrafter"/>
</dbReference>
<feature type="region of interest" description="Disordered" evidence="1">
    <location>
        <begin position="232"/>
        <end position="258"/>
    </location>
</feature>
<dbReference type="EMBL" id="LGRX02034215">
    <property type="protein sequence ID" value="KAK3238426.1"/>
    <property type="molecule type" value="Genomic_DNA"/>
</dbReference>
<dbReference type="Proteomes" id="UP001190700">
    <property type="component" value="Unassembled WGS sequence"/>
</dbReference>
<name>A0AAE0BKX2_9CHLO</name>
<protein>
    <submittedName>
        <fullName evidence="2">Uncharacterized protein</fullName>
    </submittedName>
</protein>
<gene>
    <name evidence="2" type="ORF">CYMTET_51560</name>
</gene>
<accession>A0AAE0BKX2</accession>